<evidence type="ECO:0000313" key="3">
    <source>
        <dbReference type="EMBL" id="UYN56452.1"/>
    </source>
</evidence>
<sequence length="186" mass="21796">MTVTLKHFQTEDLETLWKVAFSDPDAEWHKWNGPYFNDKVPTLKQMQEDQANQTGYQWVANPFVNGIWNDGILIGDVSAHYEDGDLQRWLDLGIVIYDESYWGKGIGKQALDQWIDRIFGLIGLPHLGITTWSGNERMIALAKAVGMKQEARVRQVRYYQDRYWDSIKYGILREEWQALRQQGQQE</sequence>
<dbReference type="Proteomes" id="UP000290475">
    <property type="component" value="Unassembled WGS sequence"/>
</dbReference>
<dbReference type="Pfam" id="PF13302">
    <property type="entry name" value="Acetyltransf_3"/>
    <property type="match status" value="1"/>
</dbReference>
<evidence type="ECO:0000313" key="2">
    <source>
        <dbReference type="EMBL" id="RXT18984.1"/>
    </source>
</evidence>
<dbReference type="Proteomes" id="UP001164790">
    <property type="component" value="Chromosome"/>
</dbReference>
<dbReference type="SUPFAM" id="SSF55729">
    <property type="entry name" value="Acyl-CoA N-acyltransferases (Nat)"/>
    <property type="match status" value="1"/>
</dbReference>
<accession>A0A4Q1TKH8</accession>
<reference evidence="3" key="2">
    <citation type="submission" date="2022-10" db="EMBL/GenBank/DDBJ databases">
        <title>Comparative genomic analysis and in-vitro probiotic properties of the potential probiotic L. chiayiensis AACE 3.</title>
        <authorList>
            <person name="Kang X."/>
        </authorList>
    </citation>
    <scope>NUCLEOTIDE SEQUENCE</scope>
    <source>
        <strain evidence="3">AACE 3</strain>
    </source>
</reference>
<name>A0A4Q1TKH8_9LACO</name>
<dbReference type="PANTHER" id="PTHR43415:SF4">
    <property type="entry name" value="N-ACETYLTRANSFERASE DOMAIN-CONTAINING PROTEIN"/>
    <property type="match status" value="1"/>
</dbReference>
<dbReference type="InterPro" id="IPR016181">
    <property type="entry name" value="Acyl_CoA_acyltransferase"/>
</dbReference>
<gene>
    <name evidence="2" type="ORF">BVJ53_12905</name>
    <name evidence="3" type="ORF">OFW50_13460</name>
</gene>
<reference evidence="2 4" key="1">
    <citation type="submission" date="2017-01" db="EMBL/GenBank/DDBJ databases">
        <title>Lactobacillus chiayiensis sp. nov., a lactic acid bacterium isolated from compost.</title>
        <authorList>
            <person name="Huang C.-H."/>
        </authorList>
    </citation>
    <scope>NUCLEOTIDE SEQUENCE [LARGE SCALE GENOMIC DNA]</scope>
    <source>
        <strain evidence="4">chh01</strain>
        <strain evidence="2">Chh01</strain>
    </source>
</reference>
<feature type="domain" description="N-acetyltransferase" evidence="1">
    <location>
        <begin position="3"/>
        <end position="170"/>
    </location>
</feature>
<evidence type="ECO:0000313" key="4">
    <source>
        <dbReference type="Proteomes" id="UP000290475"/>
    </source>
</evidence>
<dbReference type="InterPro" id="IPR000182">
    <property type="entry name" value="GNAT_dom"/>
</dbReference>
<dbReference type="RefSeq" id="WP_129302767.1">
    <property type="nucleotide sequence ID" value="NZ_CP074378.1"/>
</dbReference>
<protein>
    <submittedName>
        <fullName evidence="2">GNAT family N-acetyltransferase</fullName>
    </submittedName>
</protein>
<dbReference type="EMBL" id="MSSM01000036">
    <property type="protein sequence ID" value="RXT18984.1"/>
    <property type="molecule type" value="Genomic_DNA"/>
</dbReference>
<evidence type="ECO:0000259" key="1">
    <source>
        <dbReference type="PROSITE" id="PS51186"/>
    </source>
</evidence>
<proteinExistence type="predicted"/>
<dbReference type="PANTHER" id="PTHR43415">
    <property type="entry name" value="SPERMIDINE N(1)-ACETYLTRANSFERASE"/>
    <property type="match status" value="1"/>
</dbReference>
<dbReference type="PROSITE" id="PS51186">
    <property type="entry name" value="GNAT"/>
    <property type="match status" value="1"/>
</dbReference>
<dbReference type="AlphaFoldDB" id="A0A4Q1TKH8"/>
<evidence type="ECO:0000313" key="5">
    <source>
        <dbReference type="Proteomes" id="UP001164790"/>
    </source>
</evidence>
<keyword evidence="2" id="KW-0808">Transferase</keyword>
<organism evidence="2 4">
    <name type="scientific">Lacticaseibacillus chiayiensis</name>
    <dbReference type="NCBI Taxonomy" id="2100821"/>
    <lineage>
        <taxon>Bacteria</taxon>
        <taxon>Bacillati</taxon>
        <taxon>Bacillota</taxon>
        <taxon>Bacilli</taxon>
        <taxon>Lactobacillales</taxon>
        <taxon>Lactobacillaceae</taxon>
        <taxon>Lacticaseibacillus</taxon>
    </lineage>
</organism>
<keyword evidence="5" id="KW-1185">Reference proteome</keyword>
<dbReference type="EMBL" id="CP107523">
    <property type="protein sequence ID" value="UYN56452.1"/>
    <property type="molecule type" value="Genomic_DNA"/>
</dbReference>
<dbReference type="Gene3D" id="3.40.630.30">
    <property type="match status" value="1"/>
</dbReference>
<dbReference type="GO" id="GO:0016747">
    <property type="term" value="F:acyltransferase activity, transferring groups other than amino-acyl groups"/>
    <property type="evidence" value="ECO:0007669"/>
    <property type="project" value="InterPro"/>
</dbReference>